<organism evidence="1 2">
    <name type="scientific">Nephila pilipes</name>
    <name type="common">Giant wood spider</name>
    <name type="synonym">Nephila maculata</name>
    <dbReference type="NCBI Taxonomy" id="299642"/>
    <lineage>
        <taxon>Eukaryota</taxon>
        <taxon>Metazoa</taxon>
        <taxon>Ecdysozoa</taxon>
        <taxon>Arthropoda</taxon>
        <taxon>Chelicerata</taxon>
        <taxon>Arachnida</taxon>
        <taxon>Araneae</taxon>
        <taxon>Araneomorphae</taxon>
        <taxon>Entelegynae</taxon>
        <taxon>Araneoidea</taxon>
        <taxon>Nephilidae</taxon>
        <taxon>Nephila</taxon>
    </lineage>
</organism>
<dbReference type="AlphaFoldDB" id="A0A8X6QTL7"/>
<sequence length="116" mass="12759">MNLKTNFLSSTSVSNKNINKIQSNGSKKYQQSNLDQPRSRLRDLLPSGHITGWFLWSPLGQRVTLTAILLWTHSLSHYPSFVADEEGLSCFSPSAIGSGLVANGCPYHLSIVIIKA</sequence>
<name>A0A8X6QTL7_NEPPI</name>
<reference evidence="1" key="1">
    <citation type="submission" date="2020-08" db="EMBL/GenBank/DDBJ databases">
        <title>Multicomponent nature underlies the extraordinary mechanical properties of spider dragline silk.</title>
        <authorList>
            <person name="Kono N."/>
            <person name="Nakamura H."/>
            <person name="Mori M."/>
            <person name="Yoshida Y."/>
            <person name="Ohtoshi R."/>
            <person name="Malay A.D."/>
            <person name="Moran D.A.P."/>
            <person name="Tomita M."/>
            <person name="Numata K."/>
            <person name="Arakawa K."/>
        </authorList>
    </citation>
    <scope>NUCLEOTIDE SEQUENCE</scope>
</reference>
<protein>
    <submittedName>
        <fullName evidence="1">Uncharacterized protein</fullName>
    </submittedName>
</protein>
<proteinExistence type="predicted"/>
<evidence type="ECO:0000313" key="1">
    <source>
        <dbReference type="EMBL" id="GFU35759.1"/>
    </source>
</evidence>
<gene>
    <name evidence="1" type="ORF">NPIL_242311</name>
</gene>
<dbReference type="EMBL" id="BMAW01083816">
    <property type="protein sequence ID" value="GFU35759.1"/>
    <property type="molecule type" value="Genomic_DNA"/>
</dbReference>
<keyword evidence="2" id="KW-1185">Reference proteome</keyword>
<accession>A0A8X6QTL7</accession>
<comment type="caution">
    <text evidence="1">The sequence shown here is derived from an EMBL/GenBank/DDBJ whole genome shotgun (WGS) entry which is preliminary data.</text>
</comment>
<dbReference type="Proteomes" id="UP000887013">
    <property type="component" value="Unassembled WGS sequence"/>
</dbReference>
<evidence type="ECO:0000313" key="2">
    <source>
        <dbReference type="Proteomes" id="UP000887013"/>
    </source>
</evidence>